<dbReference type="SMART" id="SM00320">
    <property type="entry name" value="WD40"/>
    <property type="match status" value="7"/>
</dbReference>
<keyword evidence="5" id="KW-0687">Ribonucleoprotein</keyword>
<proteinExistence type="predicted"/>
<dbReference type="GO" id="GO:0005840">
    <property type="term" value="C:ribosome"/>
    <property type="evidence" value="ECO:0007669"/>
    <property type="project" value="UniProtKB-KW"/>
</dbReference>
<dbReference type="PROSITE" id="PS50294">
    <property type="entry name" value="WD_REPEATS_REGION"/>
    <property type="match status" value="2"/>
</dbReference>
<evidence type="ECO:0000256" key="7">
    <source>
        <dbReference type="PROSITE-ProRule" id="PRU00221"/>
    </source>
</evidence>
<evidence type="ECO:0000256" key="2">
    <source>
        <dbReference type="ARBA" id="ARBA00022552"/>
    </source>
</evidence>
<dbReference type="InterPro" id="IPR019775">
    <property type="entry name" value="WD40_repeat_CS"/>
</dbReference>
<protein>
    <recommendedName>
        <fullName evidence="8">U3 small nucleolar RNA-associated protein 15 C-terminal domain-containing protein</fullName>
    </recommendedName>
</protein>
<evidence type="ECO:0000256" key="1">
    <source>
        <dbReference type="ARBA" id="ARBA00004604"/>
    </source>
</evidence>
<evidence type="ECO:0000313" key="9">
    <source>
        <dbReference type="EMBL" id="CAE0791445.1"/>
    </source>
</evidence>
<dbReference type="EMBL" id="HBJA01008172">
    <property type="protein sequence ID" value="CAE0791445.1"/>
    <property type="molecule type" value="Transcribed_RNA"/>
</dbReference>
<keyword evidence="6" id="KW-0539">Nucleus</keyword>
<feature type="repeat" description="WD" evidence="7">
    <location>
        <begin position="158"/>
        <end position="194"/>
    </location>
</feature>
<name>A0A7S4CAQ0_9EUGL</name>
<sequence length="556" mass="62455">MAFQPLERKFLPQRALDVTPEQNYWNSFELKSSKTHFGQVKCVDISPTAPHWIAVTAYDRVVIYEDYGFESITLESKLQDGYNCTRWRSDGKLLVTGANHPDVKVWDTRGTINRKLKGHKAPIHEVSFLPNKVQVFSASDDMNAKTWDIATGDCLATLQGHKDYVRSGGPHPSHSHLIATGSYDKCVCLWDTRTEGTRCVAKFPHQASVEAVSWHPVGSLLAVAAGNSIFVWDTIAGRSQKLEDAPTASIFDGWENAQKPLFSCCNHQKAIASLTYDENGSSLLTGGLDTFVKVFNTTNYSVVHTLPYPAPVQSIALSPNSRLLVVGMTDGKAAINVRYLGVKREVAKNELDIYDAPGGYLYEPPPKHQWRRRAIETEPTENDIRIEEIHRARLEPYDMKLRKFQYQKALDVALKAVQESPPQLLEENRLTVISLMEELFRRNGLRIALHRRNEEQLLGVLNFVDSVLLDSRFCSLMTTVLELIMHIYSGVVKLSPRVEAVMHACLAKVQSQVDSMREMAVVEGMLDCLIQANQIQREHREALRTSAPIEGKATLA</sequence>
<evidence type="ECO:0000256" key="3">
    <source>
        <dbReference type="ARBA" id="ARBA00022574"/>
    </source>
</evidence>
<dbReference type="AlphaFoldDB" id="A0A7S4CAQ0"/>
<reference evidence="9" key="1">
    <citation type="submission" date="2021-01" db="EMBL/GenBank/DDBJ databases">
        <authorList>
            <person name="Corre E."/>
            <person name="Pelletier E."/>
            <person name="Niang G."/>
            <person name="Scheremetjew M."/>
            <person name="Finn R."/>
            <person name="Kale V."/>
            <person name="Holt S."/>
            <person name="Cochrane G."/>
            <person name="Meng A."/>
            <person name="Brown T."/>
            <person name="Cohen L."/>
        </authorList>
    </citation>
    <scope>NUCLEOTIDE SEQUENCE</scope>
    <source>
        <strain evidence="9">CCMP1594</strain>
    </source>
</reference>
<dbReference type="GO" id="GO:0005730">
    <property type="term" value="C:nucleolus"/>
    <property type="evidence" value="ECO:0007669"/>
    <property type="project" value="UniProtKB-SubCell"/>
</dbReference>
<evidence type="ECO:0000256" key="5">
    <source>
        <dbReference type="ARBA" id="ARBA00022980"/>
    </source>
</evidence>
<dbReference type="PROSITE" id="PS00678">
    <property type="entry name" value="WD_REPEATS_1"/>
    <property type="match status" value="2"/>
</dbReference>
<accession>A0A7S4CAQ0</accession>
<dbReference type="PANTHER" id="PTHR19924">
    <property type="entry name" value="UTP15 U3 SMALL NUCLEOLAR RNA-ASSOCIATED PROTEIN 15 FAMILY MEMBER"/>
    <property type="match status" value="1"/>
</dbReference>
<dbReference type="PROSITE" id="PS50082">
    <property type="entry name" value="WD_REPEATS_2"/>
    <property type="match status" value="3"/>
</dbReference>
<dbReference type="SUPFAM" id="SSF50978">
    <property type="entry name" value="WD40 repeat-like"/>
    <property type="match status" value="1"/>
</dbReference>
<organism evidence="9">
    <name type="scientific">Eutreptiella gymnastica</name>
    <dbReference type="NCBI Taxonomy" id="73025"/>
    <lineage>
        <taxon>Eukaryota</taxon>
        <taxon>Discoba</taxon>
        <taxon>Euglenozoa</taxon>
        <taxon>Euglenida</taxon>
        <taxon>Spirocuta</taxon>
        <taxon>Euglenophyceae</taxon>
        <taxon>Eutreptiales</taxon>
        <taxon>Eutreptiaceae</taxon>
        <taxon>Eutreptiella</taxon>
    </lineage>
</organism>
<dbReference type="InterPro" id="IPR015943">
    <property type="entry name" value="WD40/YVTN_repeat-like_dom_sf"/>
</dbReference>
<keyword evidence="4" id="KW-0677">Repeat</keyword>
<dbReference type="InterPro" id="IPR018983">
    <property type="entry name" value="U3_snoRNA-assocProt_15_C"/>
</dbReference>
<comment type="subcellular location">
    <subcellularLocation>
        <location evidence="1">Nucleus</location>
        <location evidence="1">Nucleolus</location>
    </subcellularLocation>
</comment>
<feature type="repeat" description="WD" evidence="7">
    <location>
        <begin position="116"/>
        <end position="157"/>
    </location>
</feature>
<feature type="domain" description="U3 small nucleolar RNA-associated protein 15 C-terminal" evidence="8">
    <location>
        <begin position="378"/>
        <end position="529"/>
    </location>
</feature>
<gene>
    <name evidence="9" type="ORF">EGYM00163_LOCUS2560</name>
</gene>
<dbReference type="CDD" id="cd00200">
    <property type="entry name" value="WD40"/>
    <property type="match status" value="1"/>
</dbReference>
<dbReference type="GO" id="GO:0006364">
    <property type="term" value="P:rRNA processing"/>
    <property type="evidence" value="ECO:0007669"/>
    <property type="project" value="UniProtKB-KW"/>
</dbReference>
<dbReference type="InterPro" id="IPR001680">
    <property type="entry name" value="WD40_rpt"/>
</dbReference>
<feature type="repeat" description="WD" evidence="7">
    <location>
        <begin position="264"/>
        <end position="305"/>
    </location>
</feature>
<evidence type="ECO:0000256" key="6">
    <source>
        <dbReference type="ARBA" id="ARBA00023242"/>
    </source>
</evidence>
<evidence type="ECO:0000256" key="4">
    <source>
        <dbReference type="ARBA" id="ARBA00022737"/>
    </source>
</evidence>
<evidence type="ECO:0000259" key="8">
    <source>
        <dbReference type="Pfam" id="PF09384"/>
    </source>
</evidence>
<dbReference type="GO" id="GO:0045943">
    <property type="term" value="P:positive regulation of transcription by RNA polymerase I"/>
    <property type="evidence" value="ECO:0007669"/>
    <property type="project" value="TreeGrafter"/>
</dbReference>
<keyword evidence="3 7" id="KW-0853">WD repeat</keyword>
<dbReference type="InterPro" id="IPR036322">
    <property type="entry name" value="WD40_repeat_dom_sf"/>
</dbReference>
<dbReference type="Gene3D" id="2.130.10.10">
    <property type="entry name" value="YVTN repeat-like/Quinoprotein amine dehydrogenase"/>
    <property type="match status" value="3"/>
</dbReference>
<dbReference type="Pfam" id="PF09384">
    <property type="entry name" value="UTP15_C"/>
    <property type="match status" value="1"/>
</dbReference>
<keyword evidence="2" id="KW-0698">rRNA processing</keyword>
<dbReference type="PANTHER" id="PTHR19924:SF26">
    <property type="entry name" value="U3 SMALL NUCLEOLAR RNA-ASSOCIATED PROTEIN 15 HOMOLOG"/>
    <property type="match status" value="1"/>
</dbReference>
<dbReference type="Pfam" id="PF00400">
    <property type="entry name" value="WD40"/>
    <property type="match status" value="5"/>
</dbReference>
<keyword evidence="5" id="KW-0689">Ribosomal protein</keyword>